<keyword evidence="1" id="KW-0732">Signal</keyword>
<dbReference type="InterPro" id="IPR053772">
    <property type="entry name" value="At1g61320/At1g61330-like"/>
</dbReference>
<dbReference type="InterPro" id="IPR055357">
    <property type="entry name" value="LRR_At1g61320_AtMIF1"/>
</dbReference>
<evidence type="ECO:0000313" key="4">
    <source>
        <dbReference type="Proteomes" id="UP000631114"/>
    </source>
</evidence>
<evidence type="ECO:0000256" key="1">
    <source>
        <dbReference type="SAM" id="SignalP"/>
    </source>
</evidence>
<dbReference type="Pfam" id="PF23622">
    <property type="entry name" value="LRR_At1g61320_AtMIF1"/>
    <property type="match status" value="1"/>
</dbReference>
<reference evidence="3 4" key="1">
    <citation type="submission" date="2020-10" db="EMBL/GenBank/DDBJ databases">
        <title>The Coptis chinensis genome and diversification of protoberbering-type alkaloids.</title>
        <authorList>
            <person name="Wang B."/>
            <person name="Shu S."/>
            <person name="Song C."/>
            <person name="Liu Y."/>
        </authorList>
    </citation>
    <scope>NUCLEOTIDE SEQUENCE [LARGE SCALE GENOMIC DNA]</scope>
    <source>
        <strain evidence="3">HL-2020</strain>
        <tissue evidence="3">Leaf</tissue>
    </source>
</reference>
<dbReference type="InterPro" id="IPR053781">
    <property type="entry name" value="F-box_AtFBL13-like"/>
</dbReference>
<feature type="domain" description="F-box" evidence="2">
    <location>
        <begin position="20"/>
        <end position="66"/>
    </location>
</feature>
<dbReference type="InterPro" id="IPR032675">
    <property type="entry name" value="LRR_dom_sf"/>
</dbReference>
<comment type="caution">
    <text evidence="3">The sequence shown here is derived from an EMBL/GenBank/DDBJ whole genome shotgun (WGS) entry which is preliminary data.</text>
</comment>
<keyword evidence="4" id="KW-1185">Reference proteome</keyword>
<dbReference type="CDD" id="cd22160">
    <property type="entry name" value="F-box_AtFBL13-like"/>
    <property type="match status" value="1"/>
</dbReference>
<dbReference type="PANTHER" id="PTHR34145:SF28">
    <property type="entry name" value="F-BOX DOMAIN-CONTAINING PROTEIN"/>
    <property type="match status" value="1"/>
</dbReference>
<dbReference type="OrthoDB" id="613853at2759"/>
<dbReference type="PANTHER" id="PTHR34145">
    <property type="entry name" value="OS02G0105600 PROTEIN"/>
    <property type="match status" value="1"/>
</dbReference>
<dbReference type="Pfam" id="PF00646">
    <property type="entry name" value="F-box"/>
    <property type="match status" value="1"/>
</dbReference>
<dbReference type="Proteomes" id="UP000631114">
    <property type="component" value="Unassembled WGS sequence"/>
</dbReference>
<name>A0A835IBI1_9MAGN</name>
<evidence type="ECO:0000313" key="3">
    <source>
        <dbReference type="EMBL" id="KAF9614129.1"/>
    </source>
</evidence>
<evidence type="ECO:0000259" key="2">
    <source>
        <dbReference type="PROSITE" id="PS50181"/>
    </source>
</evidence>
<proteinExistence type="predicted"/>
<dbReference type="PROSITE" id="PS50181">
    <property type="entry name" value="FBOX"/>
    <property type="match status" value="1"/>
</dbReference>
<feature type="non-terminal residue" evidence="3">
    <location>
        <position position="1"/>
    </location>
</feature>
<dbReference type="InterPro" id="IPR036047">
    <property type="entry name" value="F-box-like_dom_sf"/>
</dbReference>
<dbReference type="SUPFAM" id="SSF81383">
    <property type="entry name" value="F-box domain"/>
    <property type="match status" value="1"/>
</dbReference>
<sequence>SYFHLFSLFTIFFFLPQISVGKICDFPDEILSFILSLLTVKEAVKTSILSRRWRYLWKTSITFNPSLNLDVGAMRYPSSPDEDFGDRLVAKYYYSYSDSRIGCGKKEFVGSVLQVLHLDHSTVKDSFRTRFYLEKGFAHHSNQWIDMAIAQIKDFSHHIDQWIKMALAKRCQDPNIGLSHLVILRKIHCDGDLYSQSPCLFSTQEMGSSVKCLSLKGCSFRSLGSNGYSSLIDLRLIEIRIDRDTILSILSNSYNLEKLCLYDCKGLLSLKVSGPSLKLKHLSVLFCHELKEITIDAENLTIFLYMGKCVKFMPINVPQLSNVSLRTEIDHSREALSYARGKLSSDFPHLKSLILSVVPVEEKNIPKQLPLFANLKKLVLLVRTIAGTLWRCIPLLQASPYVSCYNKMELFFLLDFLFKYSISVFSLLQLLVWNTRSWEENKEWLMERPLDYPHLHLEEIMLSGFTGCSQEIEFATFLLNNVTNLKRLSIYRRLFDYDVETATLLSYCQKIIEKKTAKDTCVDKKSNYGKKKVGKKTENAWKQIQNLVRPGVELLLG</sequence>
<dbReference type="InterPro" id="IPR001810">
    <property type="entry name" value="F-box_dom"/>
</dbReference>
<dbReference type="Gene3D" id="3.80.10.10">
    <property type="entry name" value="Ribonuclease Inhibitor"/>
    <property type="match status" value="1"/>
</dbReference>
<gene>
    <name evidence="3" type="ORF">IFM89_015448</name>
</gene>
<dbReference type="EMBL" id="JADFTS010000003">
    <property type="protein sequence ID" value="KAF9614129.1"/>
    <property type="molecule type" value="Genomic_DNA"/>
</dbReference>
<dbReference type="AlphaFoldDB" id="A0A835IBI1"/>
<feature type="signal peptide" evidence="1">
    <location>
        <begin position="1"/>
        <end position="21"/>
    </location>
</feature>
<protein>
    <recommendedName>
        <fullName evidence="2">F-box domain-containing protein</fullName>
    </recommendedName>
</protein>
<organism evidence="3 4">
    <name type="scientific">Coptis chinensis</name>
    <dbReference type="NCBI Taxonomy" id="261450"/>
    <lineage>
        <taxon>Eukaryota</taxon>
        <taxon>Viridiplantae</taxon>
        <taxon>Streptophyta</taxon>
        <taxon>Embryophyta</taxon>
        <taxon>Tracheophyta</taxon>
        <taxon>Spermatophyta</taxon>
        <taxon>Magnoliopsida</taxon>
        <taxon>Ranunculales</taxon>
        <taxon>Ranunculaceae</taxon>
        <taxon>Coptidoideae</taxon>
        <taxon>Coptis</taxon>
    </lineage>
</organism>
<feature type="chain" id="PRO_5032552773" description="F-box domain-containing protein" evidence="1">
    <location>
        <begin position="22"/>
        <end position="557"/>
    </location>
</feature>
<accession>A0A835IBI1</accession>